<comment type="catalytic activity">
    <reaction evidence="14">
        <text>a 1,2-diacyl-sn-glycerol + UDP-alpha-D-glucose = a 1,2-diacyl-3-O-(beta-D-glucopyranosyl)-sn-glycerol + UDP + H(+)</text>
        <dbReference type="Rhea" id="RHEA:17285"/>
        <dbReference type="ChEBI" id="CHEBI:15378"/>
        <dbReference type="ChEBI" id="CHEBI:17815"/>
        <dbReference type="ChEBI" id="CHEBI:58223"/>
        <dbReference type="ChEBI" id="CHEBI:58885"/>
        <dbReference type="ChEBI" id="CHEBI:75799"/>
        <dbReference type="EC" id="2.4.1.336"/>
    </reaction>
</comment>
<evidence type="ECO:0000256" key="5">
    <source>
        <dbReference type="ARBA" id="ARBA00022676"/>
    </source>
</evidence>
<accession>A0A9E9C8M7</accession>
<dbReference type="PANTHER" id="PTHR43867">
    <property type="entry name" value="CELLULOSE SYNTHASE CATALYTIC SUBUNIT A [UDP-FORMING]"/>
    <property type="match status" value="1"/>
</dbReference>
<feature type="transmembrane region" description="Helical" evidence="18">
    <location>
        <begin position="380"/>
        <end position="403"/>
    </location>
</feature>
<feature type="transmembrane region" description="Helical" evidence="18">
    <location>
        <begin position="449"/>
        <end position="467"/>
    </location>
</feature>
<evidence type="ECO:0000256" key="17">
    <source>
        <dbReference type="ARBA" id="ARBA00078564"/>
    </source>
</evidence>
<keyword evidence="20" id="KW-1185">Reference proteome</keyword>
<dbReference type="InterPro" id="IPR029044">
    <property type="entry name" value="Nucleotide-diphossugar_trans"/>
</dbReference>
<evidence type="ECO:0000256" key="1">
    <source>
        <dbReference type="ARBA" id="ARBA00001946"/>
    </source>
</evidence>
<comment type="cofactor">
    <cofactor evidence="1">
        <name>Mg(2+)</name>
        <dbReference type="ChEBI" id="CHEBI:18420"/>
    </cofactor>
</comment>
<evidence type="ECO:0000256" key="13">
    <source>
        <dbReference type="ARBA" id="ARBA00023277"/>
    </source>
</evidence>
<sequence length="506" mass="56867">MPENSWRESDSCNEQLPINSLLSNLSDSLLSESLLSEETLIEPDAETISPFSRGYGGRRRKAAIALTMIWSSTVALHLVSWGSWFALGLTTLLGLHVLRVMFARPIPVPEPLSSDNPDDYPYVSLLVAAKNEEAVIASLVEDLCHLDYPASRYDLWVIDDNSTDRTPLILDRLQRDYQQLNVVVRPANAQGGKSGALNQVWGQTQSDIIAVFDADAQVPKDLLRRVMPLFQREQVGAVQVQKAVSQALDPNHPQSSNLWVRGQAAEMALDSYFQQQRIAIGGIGELRGNGQFVRRTALEGCGGWNEETITDDLDLTIRLHLDHWDIDFLMLPAVAEEGVTNAIGLWHQRNRWAEGGYQRYLDYWRLILRNRMGTAKTMDLLVFWITQYLLPTAAVPDFVMAVARSSPPMLAPATSLMVMFSMVGMVIGMRRTRAGRTQSQLARKLPRRLDHAVFQAVLGSLYMLHWLPVMASTTARMAVRPKRLKWVKTVHHGSDDVWLDIVEDQS</sequence>
<evidence type="ECO:0000256" key="4">
    <source>
        <dbReference type="ARBA" id="ARBA00022516"/>
    </source>
</evidence>
<evidence type="ECO:0000256" key="7">
    <source>
        <dbReference type="ARBA" id="ARBA00022692"/>
    </source>
</evidence>
<evidence type="ECO:0000256" key="9">
    <source>
        <dbReference type="ARBA" id="ARBA00022842"/>
    </source>
</evidence>
<keyword evidence="5" id="KW-0328">Glycosyltransferase</keyword>
<keyword evidence="12 18" id="KW-0472">Membrane</keyword>
<dbReference type="Proteomes" id="UP001163152">
    <property type="component" value="Chromosome"/>
</dbReference>
<keyword evidence="11" id="KW-0443">Lipid metabolism</keyword>
<protein>
    <recommendedName>
        <fullName evidence="16">Beta-monoglucosyldiacylglycerol synthase</fullName>
        <ecNumber evidence="15">2.4.1.336</ecNumber>
    </recommendedName>
    <alternativeName>
        <fullName evidence="17">UDP-glucose:1,2-diacylglycerol 3-beta-D-glucosyltransferase</fullName>
    </alternativeName>
</protein>
<evidence type="ECO:0000256" key="10">
    <source>
        <dbReference type="ARBA" id="ARBA00022989"/>
    </source>
</evidence>
<dbReference type="AlphaFoldDB" id="A0A9E9C8M7"/>
<name>A0A9E9C8M7_9CYAN</name>
<evidence type="ECO:0000256" key="11">
    <source>
        <dbReference type="ARBA" id="ARBA00023098"/>
    </source>
</evidence>
<gene>
    <name evidence="19" type="ORF">OXH18_06225</name>
</gene>
<keyword evidence="7 18" id="KW-0812">Transmembrane</keyword>
<dbReference type="GO" id="GO:0046467">
    <property type="term" value="P:membrane lipid biosynthetic process"/>
    <property type="evidence" value="ECO:0007669"/>
    <property type="project" value="UniProtKB-ARBA"/>
</dbReference>
<dbReference type="RefSeq" id="WP_268611580.1">
    <property type="nucleotide sequence ID" value="NZ_CP113797.1"/>
</dbReference>
<keyword evidence="13" id="KW-0119">Carbohydrate metabolism</keyword>
<dbReference type="FunFam" id="3.90.550.10:FF:000164">
    <property type="entry name" value="Beta-(1-3)-glucosyl transferase"/>
    <property type="match status" value="1"/>
</dbReference>
<keyword evidence="6" id="KW-0808">Transferase</keyword>
<dbReference type="KEGG" id="tsin:OXH18_06225"/>
<dbReference type="GO" id="GO:0016758">
    <property type="term" value="F:hexosyltransferase activity"/>
    <property type="evidence" value="ECO:0007669"/>
    <property type="project" value="TreeGrafter"/>
</dbReference>
<evidence type="ECO:0000313" key="20">
    <source>
        <dbReference type="Proteomes" id="UP001163152"/>
    </source>
</evidence>
<evidence type="ECO:0000256" key="15">
    <source>
        <dbReference type="ARBA" id="ARBA00066964"/>
    </source>
</evidence>
<comment type="similarity">
    <text evidence="3">Belongs to the glycosyltransferase 2 family.</text>
</comment>
<dbReference type="PANTHER" id="PTHR43867:SF2">
    <property type="entry name" value="CELLULOSE SYNTHASE CATALYTIC SUBUNIT A [UDP-FORMING]"/>
    <property type="match status" value="1"/>
</dbReference>
<feature type="transmembrane region" description="Helical" evidence="18">
    <location>
        <begin position="409"/>
        <end position="428"/>
    </location>
</feature>
<dbReference type="InterPro" id="IPR050321">
    <property type="entry name" value="Glycosyltr_2/OpgH_subfam"/>
</dbReference>
<dbReference type="SUPFAM" id="SSF53448">
    <property type="entry name" value="Nucleotide-diphospho-sugar transferases"/>
    <property type="match status" value="1"/>
</dbReference>
<keyword evidence="4" id="KW-0444">Lipid biosynthesis</keyword>
<evidence type="ECO:0000256" key="16">
    <source>
        <dbReference type="ARBA" id="ARBA00068721"/>
    </source>
</evidence>
<evidence type="ECO:0000313" key="19">
    <source>
        <dbReference type="EMBL" id="WAL61579.1"/>
    </source>
</evidence>
<dbReference type="EMBL" id="CP113797">
    <property type="protein sequence ID" value="WAL61579.1"/>
    <property type="molecule type" value="Genomic_DNA"/>
</dbReference>
<evidence type="ECO:0000256" key="14">
    <source>
        <dbReference type="ARBA" id="ARBA00053004"/>
    </source>
</evidence>
<dbReference type="GO" id="GO:0006071">
    <property type="term" value="P:glycerol metabolic process"/>
    <property type="evidence" value="ECO:0007669"/>
    <property type="project" value="UniProtKB-KW"/>
</dbReference>
<dbReference type="Gene3D" id="3.90.550.10">
    <property type="entry name" value="Spore Coat Polysaccharide Biosynthesis Protein SpsA, Chain A"/>
    <property type="match status" value="1"/>
</dbReference>
<proteinExistence type="inferred from homology"/>
<keyword evidence="10 18" id="KW-1133">Transmembrane helix</keyword>
<evidence type="ECO:0000256" key="6">
    <source>
        <dbReference type="ARBA" id="ARBA00022679"/>
    </source>
</evidence>
<dbReference type="Pfam" id="PF13641">
    <property type="entry name" value="Glyco_tranf_2_3"/>
    <property type="match status" value="1"/>
</dbReference>
<keyword evidence="9" id="KW-0460">Magnesium</keyword>
<dbReference type="EC" id="2.4.1.336" evidence="15"/>
<reference evidence="19" key="1">
    <citation type="submission" date="2022-12" db="EMBL/GenBank/DDBJ databases">
        <title>Polyphasic identification of a Novel Hot-Spring Cyanobacterium Ocullathermofonsia sinensis gen nov. sp. nov. and Genomic Insights on its Adaptations to the Thermal Habitat.</title>
        <authorList>
            <person name="Daroch M."/>
            <person name="Tang J."/>
            <person name="Jiang Y."/>
        </authorList>
    </citation>
    <scope>NUCLEOTIDE SEQUENCE</scope>
    <source>
        <strain evidence="19">PKUAC-SCTA174</strain>
    </source>
</reference>
<evidence type="ECO:0000256" key="3">
    <source>
        <dbReference type="ARBA" id="ARBA00006739"/>
    </source>
</evidence>
<keyword evidence="8" id="KW-0319">Glycerol metabolism</keyword>
<evidence type="ECO:0000256" key="8">
    <source>
        <dbReference type="ARBA" id="ARBA00022798"/>
    </source>
</evidence>
<dbReference type="GO" id="GO:0005886">
    <property type="term" value="C:plasma membrane"/>
    <property type="evidence" value="ECO:0007669"/>
    <property type="project" value="TreeGrafter"/>
</dbReference>
<organism evidence="19 20">
    <name type="scientific">Thermocoleostomius sinensis A174</name>
    <dbReference type="NCBI Taxonomy" id="2016057"/>
    <lineage>
        <taxon>Bacteria</taxon>
        <taxon>Bacillati</taxon>
        <taxon>Cyanobacteriota</taxon>
        <taxon>Cyanophyceae</taxon>
        <taxon>Oculatellales</taxon>
        <taxon>Oculatellaceae</taxon>
        <taxon>Thermocoleostomius</taxon>
    </lineage>
</organism>
<dbReference type="CDD" id="cd06423">
    <property type="entry name" value="CESA_like"/>
    <property type="match status" value="1"/>
</dbReference>
<evidence type="ECO:0000256" key="2">
    <source>
        <dbReference type="ARBA" id="ARBA00004141"/>
    </source>
</evidence>
<evidence type="ECO:0000256" key="12">
    <source>
        <dbReference type="ARBA" id="ARBA00023136"/>
    </source>
</evidence>
<comment type="subcellular location">
    <subcellularLocation>
        <location evidence="2">Membrane</location>
        <topology evidence="2">Multi-pass membrane protein</topology>
    </subcellularLocation>
</comment>
<evidence type="ECO:0000256" key="18">
    <source>
        <dbReference type="SAM" id="Phobius"/>
    </source>
</evidence>